<accession>A0A5N5DFZ3</accession>
<organism evidence="2 3">
    <name type="scientific">Lasiodiplodia theobromae</name>
    <dbReference type="NCBI Taxonomy" id="45133"/>
    <lineage>
        <taxon>Eukaryota</taxon>
        <taxon>Fungi</taxon>
        <taxon>Dikarya</taxon>
        <taxon>Ascomycota</taxon>
        <taxon>Pezizomycotina</taxon>
        <taxon>Dothideomycetes</taxon>
        <taxon>Dothideomycetes incertae sedis</taxon>
        <taxon>Botryosphaeriales</taxon>
        <taxon>Botryosphaeriaceae</taxon>
        <taxon>Lasiodiplodia</taxon>
    </lineage>
</organism>
<dbReference type="InterPro" id="IPR038305">
    <property type="entry name" value="HeLo_sf"/>
</dbReference>
<dbReference type="PROSITE" id="PS50011">
    <property type="entry name" value="PROTEIN_KINASE_DOM"/>
    <property type="match status" value="1"/>
</dbReference>
<dbReference type="Gene3D" id="1.10.510.10">
    <property type="entry name" value="Transferase(Phosphotransferase) domain 1"/>
    <property type="match status" value="1"/>
</dbReference>
<dbReference type="GO" id="GO:0004672">
    <property type="term" value="F:protein kinase activity"/>
    <property type="evidence" value="ECO:0007669"/>
    <property type="project" value="InterPro"/>
</dbReference>
<dbReference type="EMBL" id="VCHE01000023">
    <property type="protein sequence ID" value="KAB2576577.1"/>
    <property type="molecule type" value="Genomic_DNA"/>
</dbReference>
<dbReference type="GO" id="GO:0005524">
    <property type="term" value="F:ATP binding"/>
    <property type="evidence" value="ECO:0007669"/>
    <property type="project" value="InterPro"/>
</dbReference>
<evidence type="ECO:0000259" key="1">
    <source>
        <dbReference type="PROSITE" id="PS50011"/>
    </source>
</evidence>
<sequence length="686" mass="78691">MDLGLGAVSLTFQVFSGCMKGYQLLTEARHMEAEHKYMRIQLKKEQHRLLDWGYVAGVNVRDDALVISSSDKGLLHDLLEQQQDFLLGFGRYEARYKKPFEKLRKPLIVEEVDDVEGDEAMVGEAGSPRLLQAADTDSQTRFPEGEELLKKALGWAKGVRTFPKRLRWAAFDKEKMEQLLLRLSSLNDYLRELLSAQQLNHLNMRQERTYYQIIQLNDKMDQLIEIVKAGKEWSHLTGAMPAQNPSALIQGRANSAFWLKELLQDLPPASLSRVESMEYIREESRRGSNNRSLTWLAQFKALETAISGDSLTEERAVDLQLEIPASAVTDVELSREDIVFLDFDDDDENRRMEARFRGKSVWIEFKTYEPRVFDGQPDPKVTNRIKALVALLKENNRSRQFRAPRCLGYFRDIDPDTEEDRYRFGIVFEKPSFVSQSTKPISLLDLLRATERGIMEMPSLTDRVQLAKVITEALERLHAVNWLHKGLRSENILFFSDELDPKDLGEYGFDEQDEPIPPAVDFSKPYLSGFDYSRPAQNEDLTEKPPENAEYDLYRHPSVQGSRGSIDNAANFQKTFDIYALGIILLEIAYWQPIDHILNVDLPRARPSTTLRVRQRLLDERKLLAHVKSNAGVVLEQAVRACLVGEEALIDSLKYGGFDEKNPNQAAQLQRGFYERVVEKLADVKV</sequence>
<dbReference type="AlphaFoldDB" id="A0A5N5DFZ3"/>
<evidence type="ECO:0000313" key="2">
    <source>
        <dbReference type="EMBL" id="KAB2576577.1"/>
    </source>
</evidence>
<feature type="domain" description="Protein kinase" evidence="1">
    <location>
        <begin position="317"/>
        <end position="686"/>
    </location>
</feature>
<dbReference type="InterPro" id="IPR011009">
    <property type="entry name" value="Kinase-like_dom_sf"/>
</dbReference>
<dbReference type="PANTHER" id="PTHR37542">
    <property type="entry name" value="HELO DOMAIN-CONTAINING PROTEIN-RELATED"/>
    <property type="match status" value="1"/>
</dbReference>
<dbReference type="Proteomes" id="UP000325902">
    <property type="component" value="Unassembled WGS sequence"/>
</dbReference>
<dbReference type="OrthoDB" id="1911848at2759"/>
<gene>
    <name evidence="2" type="ORF">DBV05_g4833</name>
</gene>
<evidence type="ECO:0000313" key="3">
    <source>
        <dbReference type="Proteomes" id="UP000325902"/>
    </source>
</evidence>
<dbReference type="Gene3D" id="1.20.120.1020">
    <property type="entry name" value="Prion-inhibition and propagation, HeLo domain"/>
    <property type="match status" value="1"/>
</dbReference>
<name>A0A5N5DFZ3_9PEZI</name>
<dbReference type="InterPro" id="IPR000719">
    <property type="entry name" value="Prot_kinase_dom"/>
</dbReference>
<dbReference type="SUPFAM" id="SSF56112">
    <property type="entry name" value="Protein kinase-like (PK-like)"/>
    <property type="match status" value="1"/>
</dbReference>
<comment type="caution">
    <text evidence="2">The sequence shown here is derived from an EMBL/GenBank/DDBJ whole genome shotgun (WGS) entry which is preliminary data.</text>
</comment>
<proteinExistence type="predicted"/>
<reference evidence="2 3" key="1">
    <citation type="journal article" date="2019" name="Sci. Rep.">
        <title>A multi-omics analysis of the grapevine pathogen Lasiodiplodia theobromae reveals that temperature affects the expression of virulence- and pathogenicity-related genes.</title>
        <authorList>
            <person name="Felix C."/>
            <person name="Meneses R."/>
            <person name="Goncalves M.F.M."/>
            <person name="Tilleman L."/>
            <person name="Duarte A.S."/>
            <person name="Jorrin-Novo J.V."/>
            <person name="Van de Peer Y."/>
            <person name="Deforce D."/>
            <person name="Van Nieuwerburgh F."/>
            <person name="Esteves A.C."/>
            <person name="Alves A."/>
        </authorList>
    </citation>
    <scope>NUCLEOTIDE SEQUENCE [LARGE SCALE GENOMIC DNA]</scope>
    <source>
        <strain evidence="2 3">LA-SOL3</strain>
    </source>
</reference>
<dbReference type="InterPro" id="IPR029498">
    <property type="entry name" value="HeLo_dom"/>
</dbReference>
<protein>
    <recommendedName>
        <fullName evidence="1">Protein kinase domain-containing protein</fullName>
    </recommendedName>
</protein>
<dbReference type="PANTHER" id="PTHR37542:SF1">
    <property type="entry name" value="PRION-INHIBITION AND PROPAGATION HELO DOMAIN-CONTAINING PROTEIN"/>
    <property type="match status" value="1"/>
</dbReference>
<keyword evidence="3" id="KW-1185">Reference proteome</keyword>
<dbReference type="Pfam" id="PF14479">
    <property type="entry name" value="HeLo"/>
    <property type="match status" value="1"/>
</dbReference>